<keyword evidence="2" id="KW-1185">Reference proteome</keyword>
<sequence>MSISRAVLTLWYVNCSDPAAVLRTEPKADRGFGRKYLSQLNPALPVTPIGQFPLNRSVSVDVAEFYIGGYRDVTVVQTIIMEEALTLSQLSPLLLRAIDATDIYAFATNEDEGYAGFAHWHSYELKRSLCCTATAFLEDIGLPEPFEGEYWAGEHSPENSGGITLPFVPQQLMEHAQNSWLGVEIGPNGPDLDVVGYAVDGRPEPKVDPTPSSPVSKAAAGAAATAGSAAAAGFASTAAKVEGDMENSTPEDEDAAGYDDYAAELSPVATAPAQRLRGEDAEPSLGEAAIDVAQRAGHLGARVGKRVALQVKQAALSLIKRNRR</sequence>
<organism evidence="1 2">
    <name type="scientific">Corynebacterium lizhenjunii</name>
    <dbReference type="NCBI Taxonomy" id="2709394"/>
    <lineage>
        <taxon>Bacteria</taxon>
        <taxon>Bacillati</taxon>
        <taxon>Actinomycetota</taxon>
        <taxon>Actinomycetes</taxon>
        <taxon>Mycobacteriales</taxon>
        <taxon>Corynebacteriaceae</taxon>
        <taxon>Corynebacterium</taxon>
    </lineage>
</organism>
<proteinExistence type="predicted"/>
<dbReference type="Proteomes" id="UP000594681">
    <property type="component" value="Chromosome"/>
</dbReference>
<dbReference type="RefSeq" id="WP_165011196.1">
    <property type="nucleotide sequence ID" value="NZ_CP064954.1"/>
</dbReference>
<gene>
    <name evidence="1" type="ORF">G7Y31_03405</name>
</gene>
<dbReference type="EMBL" id="CP064954">
    <property type="protein sequence ID" value="QPK79757.1"/>
    <property type="molecule type" value="Genomic_DNA"/>
</dbReference>
<reference evidence="1 2" key="1">
    <citation type="submission" date="2020-11" db="EMBL/GenBank/DDBJ databases">
        <title>Corynebacterium sp. ZJ-599.</title>
        <authorList>
            <person name="Zhou J."/>
        </authorList>
    </citation>
    <scope>NUCLEOTIDE SEQUENCE [LARGE SCALE GENOMIC DNA]</scope>
    <source>
        <strain evidence="1 2">ZJ-599</strain>
    </source>
</reference>
<dbReference type="KEGG" id="cliz:G7Y31_03405"/>
<name>A0A7T0PCH9_9CORY</name>
<accession>A0A7T0PCH9</accession>
<protein>
    <submittedName>
        <fullName evidence="1">Uncharacterized protein</fullName>
    </submittedName>
</protein>
<evidence type="ECO:0000313" key="1">
    <source>
        <dbReference type="EMBL" id="QPK79757.1"/>
    </source>
</evidence>
<dbReference type="Pfam" id="PF21997">
    <property type="entry name" value="DUF6928"/>
    <property type="match status" value="1"/>
</dbReference>
<dbReference type="AlphaFoldDB" id="A0A7T0PCH9"/>
<dbReference type="InterPro" id="IPR053847">
    <property type="entry name" value="DUF6928"/>
</dbReference>
<evidence type="ECO:0000313" key="2">
    <source>
        <dbReference type="Proteomes" id="UP000594681"/>
    </source>
</evidence>